<dbReference type="Pfam" id="PF11887">
    <property type="entry name" value="Mce4_CUP1"/>
    <property type="match status" value="1"/>
</dbReference>
<name>A0A543IKC0_9ACTN</name>
<feature type="domain" description="Mce/MlaD" evidence="3">
    <location>
        <begin position="106"/>
        <end position="179"/>
    </location>
</feature>
<protein>
    <submittedName>
        <fullName evidence="5">Phospholipid/cholesterol/gamma-HCH transport system substrate-binding protein</fullName>
    </submittedName>
</protein>
<evidence type="ECO:0000313" key="6">
    <source>
        <dbReference type="Proteomes" id="UP000316706"/>
    </source>
</evidence>
<organism evidence="5 6">
    <name type="scientific">Actinomadura hallensis</name>
    <dbReference type="NCBI Taxonomy" id="337895"/>
    <lineage>
        <taxon>Bacteria</taxon>
        <taxon>Bacillati</taxon>
        <taxon>Actinomycetota</taxon>
        <taxon>Actinomycetes</taxon>
        <taxon>Streptosporangiales</taxon>
        <taxon>Thermomonosporaceae</taxon>
        <taxon>Actinomadura</taxon>
    </lineage>
</organism>
<feature type="compositionally biased region" description="Basic residues" evidence="1">
    <location>
        <begin position="59"/>
        <end position="69"/>
    </location>
</feature>
<dbReference type="Proteomes" id="UP000316706">
    <property type="component" value="Unassembled WGS sequence"/>
</dbReference>
<dbReference type="InterPro" id="IPR024516">
    <property type="entry name" value="Mce_C"/>
</dbReference>
<comment type="caution">
    <text evidence="5">The sequence shown here is derived from an EMBL/GenBank/DDBJ whole genome shotgun (WGS) entry which is preliminary data.</text>
</comment>
<dbReference type="PRINTS" id="PR01782">
    <property type="entry name" value="MCEVIRFACTOR"/>
</dbReference>
<sequence>MTPPTPPPPTPPPGGPPTPPGGPTPPSGGPPPPGGGAPPPGGGAPPPDGPTAPLPRALPRPKKGRPRLKPLRDRNPISVAIVGLVVLLVLGMVAFRADDLPVIGGGTTYHAYFSEAAGLKPDQEVRVAGVKVGKVTGVELEGDKVRVTFRVKDIWVGDASRAAIMIKTLLGSKYLQLDPLGAREQDPDEPIPLERTVAPYDVTTAFQDLGRTFEQLDTAKLAASLETISTTFEDTPASVRTALQGLSALSTTIASRDAELARLLAGTKRLSGTIAAQNAQFEALFEDGNLLLAELRRRREAIHAILVGTRRLADELTGLVEDNRRNLGPTLRSLKKVTALLERNQRNLDRTLENAAPYLRLVGNTTGNGRWVDGYLCGTVPKNYLENGRWTPPVKGCEPPHLTGGR</sequence>
<keyword evidence="2" id="KW-0472">Membrane</keyword>
<feature type="compositionally biased region" description="Pro residues" evidence="1">
    <location>
        <begin position="1"/>
        <end position="58"/>
    </location>
</feature>
<keyword evidence="6" id="KW-1185">Reference proteome</keyword>
<reference evidence="5 6" key="1">
    <citation type="submission" date="2019-06" db="EMBL/GenBank/DDBJ databases">
        <title>Sequencing the genomes of 1000 actinobacteria strains.</title>
        <authorList>
            <person name="Klenk H.-P."/>
        </authorList>
    </citation>
    <scope>NUCLEOTIDE SEQUENCE [LARGE SCALE GENOMIC DNA]</scope>
    <source>
        <strain evidence="5 6">DSM 45043</strain>
    </source>
</reference>
<dbReference type="AlphaFoldDB" id="A0A543IKC0"/>
<dbReference type="GO" id="GO:0005576">
    <property type="term" value="C:extracellular region"/>
    <property type="evidence" value="ECO:0007669"/>
    <property type="project" value="TreeGrafter"/>
</dbReference>
<evidence type="ECO:0000259" key="4">
    <source>
        <dbReference type="Pfam" id="PF11887"/>
    </source>
</evidence>
<accession>A0A543IKC0</accession>
<dbReference type="OrthoDB" id="5241191at2"/>
<gene>
    <name evidence="5" type="ORF">FHX41_4780</name>
</gene>
<dbReference type="PANTHER" id="PTHR33371">
    <property type="entry name" value="INTERMEMBRANE PHOSPHOLIPID TRANSPORT SYSTEM BINDING PROTEIN MLAD-RELATED"/>
    <property type="match status" value="1"/>
</dbReference>
<feature type="region of interest" description="Disordered" evidence="1">
    <location>
        <begin position="1"/>
        <end position="71"/>
    </location>
</feature>
<dbReference type="InterPro" id="IPR052336">
    <property type="entry name" value="MlaD_Phospholipid_Transporter"/>
</dbReference>
<feature type="transmembrane region" description="Helical" evidence="2">
    <location>
        <begin position="77"/>
        <end position="95"/>
    </location>
</feature>
<evidence type="ECO:0000259" key="3">
    <source>
        <dbReference type="Pfam" id="PF02470"/>
    </source>
</evidence>
<keyword evidence="2" id="KW-1133">Transmembrane helix</keyword>
<dbReference type="RefSeq" id="WP_141972295.1">
    <property type="nucleotide sequence ID" value="NZ_VFPO01000001.1"/>
</dbReference>
<evidence type="ECO:0000256" key="2">
    <source>
        <dbReference type="SAM" id="Phobius"/>
    </source>
</evidence>
<dbReference type="Pfam" id="PF02470">
    <property type="entry name" value="MlaD"/>
    <property type="match status" value="1"/>
</dbReference>
<evidence type="ECO:0000256" key="1">
    <source>
        <dbReference type="SAM" id="MobiDB-lite"/>
    </source>
</evidence>
<dbReference type="InterPro" id="IPR003399">
    <property type="entry name" value="Mce/MlaD"/>
</dbReference>
<dbReference type="NCBIfam" id="TIGR00996">
    <property type="entry name" value="Mtu_fam_mce"/>
    <property type="match status" value="1"/>
</dbReference>
<evidence type="ECO:0000313" key="5">
    <source>
        <dbReference type="EMBL" id="TQM71030.1"/>
    </source>
</evidence>
<dbReference type="InterPro" id="IPR005693">
    <property type="entry name" value="Mce"/>
</dbReference>
<dbReference type="PANTHER" id="PTHR33371:SF18">
    <property type="entry name" value="MCE-FAMILY PROTEIN MCE3C"/>
    <property type="match status" value="1"/>
</dbReference>
<dbReference type="EMBL" id="VFPO01000001">
    <property type="protein sequence ID" value="TQM71030.1"/>
    <property type="molecule type" value="Genomic_DNA"/>
</dbReference>
<keyword evidence="2" id="KW-0812">Transmembrane</keyword>
<proteinExistence type="predicted"/>
<feature type="domain" description="Mammalian cell entry C-terminal" evidence="4">
    <location>
        <begin position="187"/>
        <end position="368"/>
    </location>
</feature>